<accession>A0A7S0I5Q2</accession>
<feature type="signal peptide" evidence="1">
    <location>
        <begin position="1"/>
        <end position="17"/>
    </location>
</feature>
<dbReference type="EMBL" id="HBEP01037692">
    <property type="protein sequence ID" value="CAD8511712.1"/>
    <property type="molecule type" value="Transcribed_RNA"/>
</dbReference>
<organism evidence="2">
    <name type="scientific">Phaeocystis antarctica</name>
    <dbReference type="NCBI Taxonomy" id="33657"/>
    <lineage>
        <taxon>Eukaryota</taxon>
        <taxon>Haptista</taxon>
        <taxon>Haptophyta</taxon>
        <taxon>Prymnesiophyceae</taxon>
        <taxon>Phaeocystales</taxon>
        <taxon>Phaeocystaceae</taxon>
        <taxon>Phaeocystis</taxon>
    </lineage>
</organism>
<reference evidence="2" key="1">
    <citation type="submission" date="2021-01" db="EMBL/GenBank/DDBJ databases">
        <authorList>
            <person name="Corre E."/>
            <person name="Pelletier E."/>
            <person name="Niang G."/>
            <person name="Scheremetjew M."/>
            <person name="Finn R."/>
            <person name="Kale V."/>
            <person name="Holt S."/>
            <person name="Cochrane G."/>
            <person name="Meng A."/>
            <person name="Brown T."/>
            <person name="Cohen L."/>
        </authorList>
    </citation>
    <scope>NUCLEOTIDE SEQUENCE</scope>
    <source>
        <strain evidence="2">CCMP1374</strain>
    </source>
</reference>
<dbReference type="AlphaFoldDB" id="A0A7S0I5Q2"/>
<protein>
    <submittedName>
        <fullName evidence="2">Uncharacterized protein</fullName>
    </submittedName>
</protein>
<feature type="chain" id="PRO_5031119824" evidence="1">
    <location>
        <begin position="18"/>
        <end position="172"/>
    </location>
</feature>
<proteinExistence type="predicted"/>
<sequence>MILRLSTLLFVPPQLVPQLVPQLEARRPHRTTVPRLCVPTPTDVLLKVNIAGLDEEAMVGWLMKRGWASVLPMQPMFWQPLSPAPPQGVLLNFRRKPTSEKDGIDGGMRFTVAAGEGSGSDGVLLVTRVSEGQTISKHFSERALVRKVVQDLDQLPAEAGSVTAVVHSDMFD</sequence>
<name>A0A7S0I5Q2_9EUKA</name>
<keyword evidence="1" id="KW-0732">Signal</keyword>
<evidence type="ECO:0000313" key="2">
    <source>
        <dbReference type="EMBL" id="CAD8511712.1"/>
    </source>
</evidence>
<evidence type="ECO:0000256" key="1">
    <source>
        <dbReference type="SAM" id="SignalP"/>
    </source>
</evidence>
<gene>
    <name evidence="2" type="ORF">PANT1444_LOCUS21369</name>
</gene>